<gene>
    <name evidence="1" type="ORF">NCTC13067_01952</name>
</gene>
<name>A0A379ED38_9BACT</name>
<protein>
    <submittedName>
        <fullName evidence="1">Uncharacterized protein</fullName>
    </submittedName>
</protein>
<evidence type="ECO:0000313" key="1">
    <source>
        <dbReference type="EMBL" id="SUB94091.1"/>
    </source>
</evidence>
<organism evidence="1 2">
    <name type="scientific">Prevotella denticola</name>
    <dbReference type="NCBI Taxonomy" id="28129"/>
    <lineage>
        <taxon>Bacteria</taxon>
        <taxon>Pseudomonadati</taxon>
        <taxon>Bacteroidota</taxon>
        <taxon>Bacteroidia</taxon>
        <taxon>Bacteroidales</taxon>
        <taxon>Prevotellaceae</taxon>
        <taxon>Prevotella</taxon>
    </lineage>
</organism>
<accession>A0A379ED38</accession>
<dbReference type="EMBL" id="UGTM01000002">
    <property type="protein sequence ID" value="SUB94091.1"/>
    <property type="molecule type" value="Genomic_DNA"/>
</dbReference>
<dbReference type="Proteomes" id="UP000255469">
    <property type="component" value="Unassembled WGS sequence"/>
</dbReference>
<proteinExistence type="predicted"/>
<sequence>MLTGLGRTAMGRGKINHRPLITSYIKWITNQEHYLKTMKKIRFYKKTLAVPALLLFLTGCAGDDASQENSSVQPGTENMTRFSVAEDAVGPQPASATRTAGEYTGSAVKFYWTSGDRLWVNDAATALKVSNRSTIPATAGKETAASFYFDGVFTAPSYPVRYTGNGNAAGDKVTIKAEQQQQAPNDGAHIGTDGDCGTAVAGRQGDGSYRFMLDHKASYLTFAPYDSKGELAGTVSVQQIKVTADRDIAGTYGFDDSGIRKDAASATSRCITLTLSDRFTLSQTSDYTRNSAIMVLAPGDYANVTVAYTLKDSKTGVTGTVSKTYSTLKLNAGRNRLVKFDLALPRYEMKYYMWDAGKDYWNTYTGTLPAVDGEWADFNGYGTDRYFNGNGSDLYAVNSCKTCPNANEATLYAFRGDPHWDETTLWVMNKHLYIGGMWFKKLQYCDAGPYHSPVKVYPDGKDYRDNSVWKDWVENSSDYHGKWVRTPAQGKPSDTSRYFYLPAMGYLDNGTSNGKLRLGASGYSGAYWTSTSVKKSNGSLQAVSLHFSKSEVGLDVDDRVWAYPLFAVQ</sequence>
<reference evidence="1 2" key="1">
    <citation type="submission" date="2018-06" db="EMBL/GenBank/DDBJ databases">
        <authorList>
            <consortium name="Pathogen Informatics"/>
            <person name="Doyle S."/>
        </authorList>
    </citation>
    <scope>NUCLEOTIDE SEQUENCE [LARGE SCALE GENOMIC DNA]</scope>
    <source>
        <strain evidence="1 2">NCTC13067</strain>
    </source>
</reference>
<dbReference type="AlphaFoldDB" id="A0A379ED38"/>
<evidence type="ECO:0000313" key="2">
    <source>
        <dbReference type="Proteomes" id="UP000255469"/>
    </source>
</evidence>